<protein>
    <submittedName>
        <fullName evidence="2">Uncharacterized protein</fullName>
    </submittedName>
</protein>
<feature type="signal peptide" evidence="1">
    <location>
        <begin position="1"/>
        <end position="19"/>
    </location>
</feature>
<sequence>MLVMTSVKVIIVSFRAATTVETTAVVERTEEMRMRVKQRKLKNKKVSHLEEMNLVEEGIELLFVNEEDEGEERENENEGDLGEDLYVGLDDLEGLLVNMKELNKFIDVLFLFCAVHGNCWCFNFFSEDKDFGNETSEVQGFRCDKTE</sequence>
<proteinExistence type="predicted"/>
<evidence type="ECO:0000256" key="1">
    <source>
        <dbReference type="SAM" id="SignalP"/>
    </source>
</evidence>
<dbReference type="Proteomes" id="UP001341840">
    <property type="component" value="Unassembled WGS sequence"/>
</dbReference>
<organism evidence="2 3">
    <name type="scientific">Stylosanthes scabra</name>
    <dbReference type="NCBI Taxonomy" id="79078"/>
    <lineage>
        <taxon>Eukaryota</taxon>
        <taxon>Viridiplantae</taxon>
        <taxon>Streptophyta</taxon>
        <taxon>Embryophyta</taxon>
        <taxon>Tracheophyta</taxon>
        <taxon>Spermatophyta</taxon>
        <taxon>Magnoliopsida</taxon>
        <taxon>eudicotyledons</taxon>
        <taxon>Gunneridae</taxon>
        <taxon>Pentapetalae</taxon>
        <taxon>rosids</taxon>
        <taxon>fabids</taxon>
        <taxon>Fabales</taxon>
        <taxon>Fabaceae</taxon>
        <taxon>Papilionoideae</taxon>
        <taxon>50 kb inversion clade</taxon>
        <taxon>dalbergioids sensu lato</taxon>
        <taxon>Dalbergieae</taxon>
        <taxon>Pterocarpus clade</taxon>
        <taxon>Stylosanthes</taxon>
    </lineage>
</organism>
<gene>
    <name evidence="2" type="ORF">PIB30_014096</name>
</gene>
<feature type="chain" id="PRO_5047062808" evidence="1">
    <location>
        <begin position="20"/>
        <end position="147"/>
    </location>
</feature>
<evidence type="ECO:0000313" key="3">
    <source>
        <dbReference type="Proteomes" id="UP001341840"/>
    </source>
</evidence>
<evidence type="ECO:0000313" key="2">
    <source>
        <dbReference type="EMBL" id="MED6131879.1"/>
    </source>
</evidence>
<keyword evidence="3" id="KW-1185">Reference proteome</keyword>
<name>A0ABU6S6S9_9FABA</name>
<comment type="caution">
    <text evidence="2">The sequence shown here is derived from an EMBL/GenBank/DDBJ whole genome shotgun (WGS) entry which is preliminary data.</text>
</comment>
<dbReference type="EMBL" id="JASCZI010060452">
    <property type="protein sequence ID" value="MED6131879.1"/>
    <property type="molecule type" value="Genomic_DNA"/>
</dbReference>
<accession>A0ABU6S6S9</accession>
<keyword evidence="1" id="KW-0732">Signal</keyword>
<reference evidence="2 3" key="1">
    <citation type="journal article" date="2023" name="Plants (Basel)">
        <title>Bridging the Gap: Combining Genomics and Transcriptomics Approaches to Understand Stylosanthes scabra, an Orphan Legume from the Brazilian Caatinga.</title>
        <authorList>
            <person name="Ferreira-Neto J.R.C."/>
            <person name="da Silva M.D."/>
            <person name="Binneck E."/>
            <person name="de Melo N.F."/>
            <person name="da Silva R.H."/>
            <person name="de Melo A.L.T.M."/>
            <person name="Pandolfi V."/>
            <person name="Bustamante F.O."/>
            <person name="Brasileiro-Vidal A.C."/>
            <person name="Benko-Iseppon A.M."/>
        </authorList>
    </citation>
    <scope>NUCLEOTIDE SEQUENCE [LARGE SCALE GENOMIC DNA]</scope>
    <source>
        <tissue evidence="2">Leaves</tissue>
    </source>
</reference>